<evidence type="ECO:0000313" key="2">
    <source>
        <dbReference type="EMBL" id="MEH0564447.1"/>
    </source>
</evidence>
<proteinExistence type="predicted"/>
<protein>
    <submittedName>
        <fullName evidence="2">Uncharacterized protein</fullName>
    </submittedName>
</protein>
<sequence length="79" mass="8120">MTPPASPTPVPASPSPTWALWLLVMVLFSAVVALTVIMLKAHSGSGLTDAVLAGGTAFGSTMLICLGTVAAVRELRRSR</sequence>
<accession>A0ABU8ADI2</accession>
<comment type="caution">
    <text evidence="2">The sequence shown here is derived from an EMBL/GenBank/DDBJ whole genome shotgun (WGS) entry which is preliminary data.</text>
</comment>
<organism evidence="2 3">
    <name type="scientific">Streptomyces silvae</name>
    <dbReference type="NCBI Taxonomy" id="2803812"/>
    <lineage>
        <taxon>Bacteria</taxon>
        <taxon>Bacillati</taxon>
        <taxon>Actinomycetota</taxon>
        <taxon>Actinomycetes</taxon>
        <taxon>Kitasatosporales</taxon>
        <taxon>Streptomycetaceae</taxon>
        <taxon>Streptomyces</taxon>
    </lineage>
</organism>
<keyword evidence="1" id="KW-0812">Transmembrane</keyword>
<dbReference type="EMBL" id="JARUMK010000002">
    <property type="protein sequence ID" value="MEH0564447.1"/>
    <property type="molecule type" value="Genomic_DNA"/>
</dbReference>
<dbReference type="RefSeq" id="WP_334558830.1">
    <property type="nucleotide sequence ID" value="NZ_JARUMK010000002.1"/>
</dbReference>
<name>A0ABU8ADI2_9ACTN</name>
<keyword evidence="1" id="KW-0472">Membrane</keyword>
<feature type="transmembrane region" description="Helical" evidence="1">
    <location>
        <begin position="51"/>
        <end position="72"/>
    </location>
</feature>
<feature type="transmembrane region" description="Helical" evidence="1">
    <location>
        <begin position="20"/>
        <end position="39"/>
    </location>
</feature>
<dbReference type="Proteomes" id="UP001382181">
    <property type="component" value="Unassembled WGS sequence"/>
</dbReference>
<gene>
    <name evidence="2" type="ORF">QBA37_35350</name>
</gene>
<keyword evidence="1" id="KW-1133">Transmembrane helix</keyword>
<keyword evidence="3" id="KW-1185">Reference proteome</keyword>
<evidence type="ECO:0000256" key="1">
    <source>
        <dbReference type="SAM" id="Phobius"/>
    </source>
</evidence>
<evidence type="ECO:0000313" key="3">
    <source>
        <dbReference type="Proteomes" id="UP001382181"/>
    </source>
</evidence>
<reference evidence="2 3" key="1">
    <citation type="submission" date="2023-04" db="EMBL/GenBank/DDBJ databases">
        <title>Genomic diversity of scab-causing Streptomyces spp. in the province of Quebec, Canada.</title>
        <authorList>
            <person name="Biessy A."/>
            <person name="Cadieux M."/>
            <person name="Ciotola M."/>
            <person name="Filion M."/>
        </authorList>
    </citation>
    <scope>NUCLEOTIDE SEQUENCE [LARGE SCALE GENOMIC DNA]</scope>
    <source>
        <strain evidence="2 3">B21-103</strain>
    </source>
</reference>